<dbReference type="OrthoDB" id="9797709at2"/>
<keyword evidence="4" id="KW-1185">Reference proteome</keyword>
<dbReference type="EMBL" id="FSRA01000002">
    <property type="protein sequence ID" value="SIO53120.1"/>
    <property type="molecule type" value="Genomic_DNA"/>
</dbReference>
<evidence type="ECO:0000259" key="2">
    <source>
        <dbReference type="Pfam" id="PF00144"/>
    </source>
</evidence>
<dbReference type="Gene3D" id="3.40.710.10">
    <property type="entry name" value="DD-peptidase/beta-lactamase superfamily"/>
    <property type="match status" value="1"/>
</dbReference>
<feature type="chain" id="PRO_5013133957" evidence="1">
    <location>
        <begin position="19"/>
        <end position="471"/>
    </location>
</feature>
<keyword evidence="1" id="KW-0732">Signal</keyword>
<evidence type="ECO:0000313" key="3">
    <source>
        <dbReference type="EMBL" id="SIO53120.1"/>
    </source>
</evidence>
<sequence length="471" mass="52600">MRCAVTFLLLCLTISCFSQEKYSAETEEKIRQVENSLGSWVSFDNAPPLKLNLLERMKYYRVPGISIAVIRNYKLEWARGYGFADVEEKRPVTTQTLFQAASISKSLNAVGILKLVEQNKLSLDEDINKYLKSWHPSADSGKITIANLLSHTAGLTVHGFGGYDAKDTLPTVQQVLQGKKPANSPEVKPAFASGTRFQYSGGGTTISQLILTEQTGRAYDQYQQKEVLDPMGMTSSFYTQPAPVSKKDLLATAYRANGNPVEGKYHVYPEMGAAGLWTNPVDLSKYIIETQLAYEGRSSKVLSQAMTKKRLTPYIDKSAALGVFIMDNKWFNHNGGNEGFRCVYYGSLEGGNGMVIMVNSDNFEVITEVMRSIGATYGWNEFNKTSVRSLATVPADTLKQYPGTYKFQNITLTVTEKDNTLFIRQNMGNTMQMYFTSNNDFVIMDAPSDNRFENGDLVVKQGGRELRFTKQ</sequence>
<dbReference type="AlphaFoldDB" id="A0A1N6K970"/>
<proteinExistence type="predicted"/>
<gene>
    <name evidence="3" type="ORF">SAMN04488055_5355</name>
</gene>
<dbReference type="PROSITE" id="PS51257">
    <property type="entry name" value="PROKAR_LIPOPROTEIN"/>
    <property type="match status" value="1"/>
</dbReference>
<dbReference type="PANTHER" id="PTHR46825">
    <property type="entry name" value="D-ALANYL-D-ALANINE-CARBOXYPEPTIDASE/ENDOPEPTIDASE AMPH"/>
    <property type="match status" value="1"/>
</dbReference>
<dbReference type="SUPFAM" id="SSF56601">
    <property type="entry name" value="beta-lactamase/transpeptidase-like"/>
    <property type="match status" value="1"/>
</dbReference>
<dbReference type="Proteomes" id="UP000185003">
    <property type="component" value="Unassembled WGS sequence"/>
</dbReference>
<dbReference type="Pfam" id="PF00144">
    <property type="entry name" value="Beta-lactamase"/>
    <property type="match status" value="1"/>
</dbReference>
<dbReference type="PANTHER" id="PTHR46825:SF12">
    <property type="entry name" value="PENICILLIN-BINDING PROTEIN 4"/>
    <property type="match status" value="1"/>
</dbReference>
<dbReference type="InterPro" id="IPR001466">
    <property type="entry name" value="Beta-lactam-related"/>
</dbReference>
<dbReference type="RefSeq" id="WP_074242592.1">
    <property type="nucleotide sequence ID" value="NZ_FSRA01000002.1"/>
</dbReference>
<reference evidence="3 4" key="1">
    <citation type="submission" date="2016-11" db="EMBL/GenBank/DDBJ databases">
        <authorList>
            <person name="Jaros S."/>
            <person name="Januszkiewicz K."/>
            <person name="Wedrychowicz H."/>
        </authorList>
    </citation>
    <scope>NUCLEOTIDE SEQUENCE [LARGE SCALE GENOMIC DNA]</scope>
    <source>
        <strain evidence="3 4">DSM 24787</strain>
    </source>
</reference>
<dbReference type="STRING" id="536979.SAMN04488055_5355"/>
<dbReference type="InterPro" id="IPR012338">
    <property type="entry name" value="Beta-lactam/transpept-like"/>
</dbReference>
<accession>A0A1N6K970</accession>
<evidence type="ECO:0000313" key="4">
    <source>
        <dbReference type="Proteomes" id="UP000185003"/>
    </source>
</evidence>
<name>A0A1N6K970_9BACT</name>
<feature type="signal peptide" evidence="1">
    <location>
        <begin position="1"/>
        <end position="18"/>
    </location>
</feature>
<evidence type="ECO:0000256" key="1">
    <source>
        <dbReference type="SAM" id="SignalP"/>
    </source>
</evidence>
<feature type="domain" description="Beta-lactamase-related" evidence="2">
    <location>
        <begin position="55"/>
        <end position="363"/>
    </location>
</feature>
<organism evidence="3 4">
    <name type="scientific">Chitinophaga niabensis</name>
    <dbReference type="NCBI Taxonomy" id="536979"/>
    <lineage>
        <taxon>Bacteria</taxon>
        <taxon>Pseudomonadati</taxon>
        <taxon>Bacteroidota</taxon>
        <taxon>Chitinophagia</taxon>
        <taxon>Chitinophagales</taxon>
        <taxon>Chitinophagaceae</taxon>
        <taxon>Chitinophaga</taxon>
    </lineage>
</organism>
<dbReference type="InterPro" id="IPR050491">
    <property type="entry name" value="AmpC-like"/>
</dbReference>
<protein>
    <submittedName>
        <fullName evidence="3">CubicO group peptidase, beta-lactamase class C family</fullName>
    </submittedName>
</protein>